<evidence type="ECO:0000256" key="3">
    <source>
        <dbReference type="ARBA" id="ARBA00022502"/>
    </source>
</evidence>
<comment type="caution">
    <text evidence="11">The sequence shown here is derived from an EMBL/GenBank/DDBJ whole genome shotgun (WGS) entry which is preliminary data.</text>
</comment>
<feature type="transmembrane region" description="Helical" evidence="10">
    <location>
        <begin position="341"/>
        <end position="362"/>
    </location>
</feature>
<feature type="transmembrane region" description="Helical" evidence="10">
    <location>
        <begin position="165"/>
        <end position="190"/>
    </location>
</feature>
<dbReference type="GO" id="GO:0006506">
    <property type="term" value="P:GPI anchor biosynthetic process"/>
    <property type="evidence" value="ECO:0007669"/>
    <property type="project" value="UniProtKB-UniPathway"/>
</dbReference>
<evidence type="ECO:0000256" key="7">
    <source>
        <dbReference type="ARBA" id="ARBA00022824"/>
    </source>
</evidence>
<name>A0A0G0VEE9_9BACT</name>
<protein>
    <recommendedName>
        <fullName evidence="13">Glycosyltransferase RgtA/B/C/D-like domain-containing protein</fullName>
    </recommendedName>
</protein>
<organism evidence="11 12">
    <name type="scientific">Candidatus Woesebacteria bacterium GW2011_GWA2_40_7b</name>
    <dbReference type="NCBI Taxonomy" id="1618563"/>
    <lineage>
        <taxon>Bacteria</taxon>
        <taxon>Candidatus Woeseibacteriota</taxon>
    </lineage>
</organism>
<evidence type="ECO:0000256" key="10">
    <source>
        <dbReference type="SAM" id="Phobius"/>
    </source>
</evidence>
<evidence type="ECO:0000256" key="4">
    <source>
        <dbReference type="ARBA" id="ARBA00022676"/>
    </source>
</evidence>
<evidence type="ECO:0008006" key="13">
    <source>
        <dbReference type="Google" id="ProtNLM"/>
    </source>
</evidence>
<feature type="transmembrane region" description="Helical" evidence="10">
    <location>
        <begin position="24"/>
        <end position="43"/>
    </location>
</feature>
<dbReference type="AlphaFoldDB" id="A0A0G0VEE9"/>
<evidence type="ECO:0000256" key="9">
    <source>
        <dbReference type="ARBA" id="ARBA00023136"/>
    </source>
</evidence>
<evidence type="ECO:0000313" key="12">
    <source>
        <dbReference type="Proteomes" id="UP000034562"/>
    </source>
</evidence>
<proteinExistence type="predicted"/>
<feature type="transmembrane region" description="Helical" evidence="10">
    <location>
        <begin position="127"/>
        <end position="159"/>
    </location>
</feature>
<dbReference type="GO" id="GO:0000009">
    <property type="term" value="F:alpha-1,6-mannosyltransferase activity"/>
    <property type="evidence" value="ECO:0007669"/>
    <property type="project" value="InterPro"/>
</dbReference>
<feature type="transmembrane region" description="Helical" evidence="10">
    <location>
        <begin position="92"/>
        <end position="115"/>
    </location>
</feature>
<keyword evidence="8 10" id="KW-1133">Transmembrane helix</keyword>
<dbReference type="EMBL" id="LBZK01000021">
    <property type="protein sequence ID" value="KKR70440.1"/>
    <property type="molecule type" value="Genomic_DNA"/>
</dbReference>
<feature type="transmembrane region" description="Helical" evidence="10">
    <location>
        <begin position="295"/>
        <end position="311"/>
    </location>
</feature>
<comment type="subcellular location">
    <subcellularLocation>
        <location evidence="1">Endoplasmic reticulum membrane</location>
        <topology evidence="1">Multi-pass membrane protein</topology>
    </subcellularLocation>
</comment>
<evidence type="ECO:0000313" key="11">
    <source>
        <dbReference type="EMBL" id="KKR70440.1"/>
    </source>
</evidence>
<reference evidence="11 12" key="1">
    <citation type="journal article" date="2015" name="Nature">
        <title>rRNA introns, odd ribosomes, and small enigmatic genomes across a large radiation of phyla.</title>
        <authorList>
            <person name="Brown C.T."/>
            <person name="Hug L.A."/>
            <person name="Thomas B.C."/>
            <person name="Sharon I."/>
            <person name="Castelle C.J."/>
            <person name="Singh A."/>
            <person name="Wilkins M.J."/>
            <person name="Williams K.H."/>
            <person name="Banfield J.F."/>
        </authorList>
    </citation>
    <scope>NUCLEOTIDE SEQUENCE [LARGE SCALE GENOMIC DNA]</scope>
</reference>
<dbReference type="PANTHER" id="PTHR12468">
    <property type="entry name" value="GPI MANNOSYLTRANSFERASE 2"/>
    <property type="match status" value="1"/>
</dbReference>
<feature type="transmembrane region" description="Helical" evidence="10">
    <location>
        <begin position="202"/>
        <end position="219"/>
    </location>
</feature>
<keyword evidence="9 10" id="KW-0472">Membrane</keyword>
<dbReference type="STRING" id="1618563.UU12_C0021G0007"/>
<keyword evidence="3" id="KW-0337">GPI-anchor biosynthesis</keyword>
<feature type="transmembrane region" description="Helical" evidence="10">
    <location>
        <begin position="268"/>
        <end position="288"/>
    </location>
</feature>
<dbReference type="GO" id="GO:0004376">
    <property type="term" value="F:GPI mannosyltransferase activity"/>
    <property type="evidence" value="ECO:0007669"/>
    <property type="project" value="InterPro"/>
</dbReference>
<evidence type="ECO:0000256" key="6">
    <source>
        <dbReference type="ARBA" id="ARBA00022692"/>
    </source>
</evidence>
<keyword evidence="6 10" id="KW-0812">Transmembrane</keyword>
<comment type="pathway">
    <text evidence="2">Glycolipid biosynthesis; glycosylphosphatidylinositol-anchor biosynthesis.</text>
</comment>
<dbReference type="InterPro" id="IPR007315">
    <property type="entry name" value="PIG-V/Gpi18"/>
</dbReference>
<evidence type="ECO:0000256" key="5">
    <source>
        <dbReference type="ARBA" id="ARBA00022679"/>
    </source>
</evidence>
<evidence type="ECO:0000256" key="2">
    <source>
        <dbReference type="ARBA" id="ARBA00004687"/>
    </source>
</evidence>
<dbReference type="PANTHER" id="PTHR12468:SF2">
    <property type="entry name" value="GPI MANNOSYLTRANSFERASE 2"/>
    <property type="match status" value="1"/>
</dbReference>
<evidence type="ECO:0000256" key="8">
    <source>
        <dbReference type="ARBA" id="ARBA00022989"/>
    </source>
</evidence>
<dbReference type="GO" id="GO:0016020">
    <property type="term" value="C:membrane"/>
    <property type="evidence" value="ECO:0007669"/>
    <property type="project" value="GOC"/>
</dbReference>
<evidence type="ECO:0000256" key="1">
    <source>
        <dbReference type="ARBA" id="ARBA00004477"/>
    </source>
</evidence>
<feature type="transmembrane region" description="Helical" evidence="10">
    <location>
        <begin position="317"/>
        <end position="334"/>
    </location>
</feature>
<dbReference type="Proteomes" id="UP000034562">
    <property type="component" value="Unassembled WGS sequence"/>
</dbReference>
<sequence>MNVIRNARFINWNLKMAKVFKTFVIWRLFLFVPVFLAGYFIIFRTGYLSINPWANFDGVHYLSIAANGYVNQAVFFPLYPLLIKIFSFRNQMFLSGFLISNISFFVSLYFFYKLLRLDYKEKTSWDVLVILLLFPTALFFGAVYSESLFFLLLILSLYFARRGMWFWASVAGMLLSATRLIGIFILPALIYEQYVQKKKFNLWLLITPICLFAYSLFNFKKWGDWFYFINAHSELGNGRVTNGIVLFPQTVYRYFKIFLSLPVSQYEWWIAALELTSFIGVSLLLYFAWKKKVRTSYLIFSILAFLLPVSSGTFSGLPRYIIVLFPIFIALSFLGERVKKIWLFISGILLFILTMFFVRGYFVA</sequence>
<dbReference type="GO" id="GO:0031501">
    <property type="term" value="C:mannosyltransferase complex"/>
    <property type="evidence" value="ECO:0007669"/>
    <property type="project" value="TreeGrafter"/>
</dbReference>
<gene>
    <name evidence="11" type="ORF">UU12_C0021G0007</name>
</gene>
<keyword evidence="4" id="KW-0328">Glycosyltransferase</keyword>
<keyword evidence="5" id="KW-0808">Transferase</keyword>
<dbReference type="Pfam" id="PF04188">
    <property type="entry name" value="Mannosyl_trans2"/>
    <property type="match status" value="1"/>
</dbReference>
<keyword evidence="7" id="KW-0256">Endoplasmic reticulum</keyword>
<dbReference type="UniPathway" id="UPA00196"/>
<accession>A0A0G0VEE9</accession>